<sequence length="140" mass="16099">MKGVSKLTEVKKDQIVRAFYKTGAYIGQITELKESHAVVQIKEVKKHPKQGDLHHPNEVEVPLFHERKALSFNERANIPLNMIKPYEEEPGDYFDSLKEAVAVLEEELESGASPFHKKSLEALNGVKREYELMYSLNFTR</sequence>
<evidence type="ECO:0000313" key="2">
    <source>
        <dbReference type="Proteomes" id="UP000239047"/>
    </source>
</evidence>
<dbReference type="SMART" id="SM01298">
    <property type="entry name" value="KapB"/>
    <property type="match status" value="1"/>
</dbReference>
<keyword evidence="1" id="KW-0808">Transferase</keyword>
<dbReference type="EMBL" id="PREZ01000004">
    <property type="protein sequence ID" value="PPA69994.1"/>
    <property type="molecule type" value="Genomic_DNA"/>
</dbReference>
<dbReference type="AlphaFoldDB" id="A0A2S5GAQ5"/>
<dbReference type="Gene3D" id="2.30.30.430">
    <property type="entry name" value="Kinase associated protein B domain"/>
    <property type="match status" value="1"/>
</dbReference>
<name>A0A2S5GAQ5_9BACL</name>
<dbReference type="GO" id="GO:0016301">
    <property type="term" value="F:kinase activity"/>
    <property type="evidence" value="ECO:0007669"/>
    <property type="project" value="UniProtKB-KW"/>
</dbReference>
<dbReference type="OrthoDB" id="2407789at2"/>
<comment type="caution">
    <text evidence="1">The sequence shown here is derived from an EMBL/GenBank/DDBJ whole genome shotgun (WGS) entry which is preliminary data.</text>
</comment>
<reference evidence="1 2" key="1">
    <citation type="submission" date="2018-02" db="EMBL/GenBank/DDBJ databases">
        <title>Jeotgalibacillus proteolyticum sp. nov. a protease producing bacterium isolated from ocean sediments of Laizhou Bay.</title>
        <authorList>
            <person name="Li Y."/>
        </authorList>
    </citation>
    <scope>NUCLEOTIDE SEQUENCE [LARGE SCALE GENOMIC DNA]</scope>
    <source>
        <strain evidence="1 2">22-7</strain>
    </source>
</reference>
<gene>
    <name evidence="1" type="ORF">C4B60_10355</name>
</gene>
<keyword evidence="2" id="KW-1185">Reference proteome</keyword>
<dbReference type="SUPFAM" id="SSF141251">
    <property type="entry name" value="Kinase-associated protein B-like"/>
    <property type="match status" value="1"/>
</dbReference>
<proteinExistence type="predicted"/>
<evidence type="ECO:0000313" key="1">
    <source>
        <dbReference type="EMBL" id="PPA69994.1"/>
    </source>
</evidence>
<dbReference type="Proteomes" id="UP000239047">
    <property type="component" value="Unassembled WGS sequence"/>
</dbReference>
<keyword evidence="1" id="KW-0418">Kinase</keyword>
<dbReference type="InterPro" id="IPR014916">
    <property type="entry name" value="KapB"/>
</dbReference>
<organism evidence="1 2">
    <name type="scientific">Jeotgalibacillus proteolyticus</name>
    <dbReference type="NCBI Taxonomy" id="2082395"/>
    <lineage>
        <taxon>Bacteria</taxon>
        <taxon>Bacillati</taxon>
        <taxon>Bacillota</taxon>
        <taxon>Bacilli</taxon>
        <taxon>Bacillales</taxon>
        <taxon>Caryophanaceae</taxon>
        <taxon>Jeotgalibacillus</taxon>
    </lineage>
</organism>
<dbReference type="Pfam" id="PF08810">
    <property type="entry name" value="KapB"/>
    <property type="match status" value="1"/>
</dbReference>
<protein>
    <submittedName>
        <fullName evidence="1">Kinase</fullName>
    </submittedName>
</protein>
<dbReference type="InterPro" id="IPR038080">
    <property type="entry name" value="KapB_sf"/>
</dbReference>
<accession>A0A2S5GAQ5</accession>